<keyword evidence="5" id="KW-1185">Reference proteome</keyword>
<dbReference type="InterPro" id="IPR039298">
    <property type="entry name" value="ACOT13"/>
</dbReference>
<accession>A0AAD8T318</accession>
<dbReference type="AlphaFoldDB" id="A0AAD8T318"/>
<comment type="similarity">
    <text evidence="1">Belongs to the thioesterase PaaI family.</text>
</comment>
<feature type="domain" description="Thioesterase" evidence="3">
    <location>
        <begin position="2"/>
        <end position="68"/>
    </location>
</feature>
<evidence type="ECO:0000313" key="4">
    <source>
        <dbReference type="EMBL" id="KAK1668792.1"/>
    </source>
</evidence>
<dbReference type="Gene3D" id="3.10.129.10">
    <property type="entry name" value="Hotdog Thioesterase"/>
    <property type="match status" value="1"/>
</dbReference>
<feature type="region of interest" description="Disordered" evidence="2">
    <location>
        <begin position="178"/>
        <end position="200"/>
    </location>
</feature>
<dbReference type="GO" id="GO:0047617">
    <property type="term" value="F:fatty acyl-CoA hydrolase activity"/>
    <property type="evidence" value="ECO:0007669"/>
    <property type="project" value="InterPro"/>
</dbReference>
<comment type="caution">
    <text evidence="4">The sequence shown here is derived from an EMBL/GenBank/DDBJ whole genome shotgun (WGS) entry which is preliminary data.</text>
</comment>
<evidence type="ECO:0000256" key="1">
    <source>
        <dbReference type="ARBA" id="ARBA00008324"/>
    </source>
</evidence>
<sequence length="200" mass="20279">MASLVDLVGSAVIFAGGSPSTGVSLEITVSYLNAVRENEEIEIETKVLSIGETTGCVTVEVRRKATREEVPKATVNAGAAEASADVLVREEEAAAARGTPRKAVGTLLMAVRGRKGCSTGHGDHVGGATIEASIGNLMASSCERPTDMTVEAKHVGPCGGGSGGCSYEAFMDSLIASSSSTPSGMRGSSSTSAFSARYAT</sequence>
<proteinExistence type="inferred from homology"/>
<dbReference type="PANTHER" id="PTHR21660:SF35">
    <property type="entry name" value="THIOESTERASE DOMAIN-CONTAINING PROTEIN"/>
    <property type="match status" value="1"/>
</dbReference>
<evidence type="ECO:0000256" key="2">
    <source>
        <dbReference type="SAM" id="MobiDB-lite"/>
    </source>
</evidence>
<dbReference type="EMBL" id="JAUUTY010000003">
    <property type="protein sequence ID" value="KAK1668792.1"/>
    <property type="molecule type" value="Genomic_DNA"/>
</dbReference>
<dbReference type="InterPro" id="IPR006683">
    <property type="entry name" value="Thioestr_dom"/>
</dbReference>
<dbReference type="Proteomes" id="UP001231189">
    <property type="component" value="Unassembled WGS sequence"/>
</dbReference>
<name>A0AAD8T318_LOLMU</name>
<gene>
    <name evidence="4" type="ORF">QYE76_056951</name>
</gene>
<protein>
    <recommendedName>
        <fullName evidence="3">Thioesterase domain-containing protein</fullName>
    </recommendedName>
</protein>
<dbReference type="InterPro" id="IPR029069">
    <property type="entry name" value="HotDog_dom_sf"/>
</dbReference>
<dbReference type="PANTHER" id="PTHR21660">
    <property type="entry name" value="THIOESTERASE SUPERFAMILY MEMBER-RELATED"/>
    <property type="match status" value="1"/>
</dbReference>
<evidence type="ECO:0000259" key="3">
    <source>
        <dbReference type="Pfam" id="PF03061"/>
    </source>
</evidence>
<organism evidence="4 5">
    <name type="scientific">Lolium multiflorum</name>
    <name type="common">Italian ryegrass</name>
    <name type="synonym">Lolium perenne subsp. multiflorum</name>
    <dbReference type="NCBI Taxonomy" id="4521"/>
    <lineage>
        <taxon>Eukaryota</taxon>
        <taxon>Viridiplantae</taxon>
        <taxon>Streptophyta</taxon>
        <taxon>Embryophyta</taxon>
        <taxon>Tracheophyta</taxon>
        <taxon>Spermatophyta</taxon>
        <taxon>Magnoliopsida</taxon>
        <taxon>Liliopsida</taxon>
        <taxon>Poales</taxon>
        <taxon>Poaceae</taxon>
        <taxon>BOP clade</taxon>
        <taxon>Pooideae</taxon>
        <taxon>Poodae</taxon>
        <taxon>Poeae</taxon>
        <taxon>Poeae Chloroplast Group 2 (Poeae type)</taxon>
        <taxon>Loliodinae</taxon>
        <taxon>Loliinae</taxon>
        <taxon>Lolium</taxon>
    </lineage>
</organism>
<evidence type="ECO:0000313" key="5">
    <source>
        <dbReference type="Proteomes" id="UP001231189"/>
    </source>
</evidence>
<dbReference type="SUPFAM" id="SSF54637">
    <property type="entry name" value="Thioesterase/thiol ester dehydrase-isomerase"/>
    <property type="match status" value="1"/>
</dbReference>
<dbReference type="Pfam" id="PF03061">
    <property type="entry name" value="4HBT"/>
    <property type="match status" value="1"/>
</dbReference>
<reference evidence="4" key="1">
    <citation type="submission" date="2023-07" db="EMBL/GenBank/DDBJ databases">
        <title>A chromosome-level genome assembly of Lolium multiflorum.</title>
        <authorList>
            <person name="Chen Y."/>
            <person name="Copetti D."/>
            <person name="Kolliker R."/>
            <person name="Studer B."/>
        </authorList>
    </citation>
    <scope>NUCLEOTIDE SEQUENCE</scope>
    <source>
        <strain evidence="4">02402/16</strain>
        <tissue evidence="4">Leaf</tissue>
    </source>
</reference>